<dbReference type="EMBL" id="JAKOEM010000013">
    <property type="protein sequence ID" value="MCG6559394.1"/>
    <property type="molecule type" value="Genomic_DNA"/>
</dbReference>
<gene>
    <name evidence="2" type="ORF">MB818_14375</name>
</gene>
<dbReference type="Proteomes" id="UP001165279">
    <property type="component" value="Unassembled WGS sequence"/>
</dbReference>
<protein>
    <recommendedName>
        <fullName evidence="4">Tetratricopeptide repeat-containing protein</fullName>
    </recommendedName>
</protein>
<proteinExistence type="predicted"/>
<keyword evidence="3" id="KW-1185">Reference proteome</keyword>
<accession>A0ABS9NYU0</accession>
<comment type="caution">
    <text evidence="2">The sequence shown here is derived from an EMBL/GenBank/DDBJ whole genome shotgun (WGS) entry which is preliminary data.</text>
</comment>
<reference evidence="2" key="1">
    <citation type="submission" date="2022-02" db="EMBL/GenBank/DDBJ databases">
        <title>The genome sequence of Ruegeria sp. 1NDH52C.</title>
        <authorList>
            <person name="Du J."/>
        </authorList>
    </citation>
    <scope>NUCLEOTIDE SEQUENCE</scope>
    <source>
        <strain evidence="2">1NDH52C</strain>
    </source>
</reference>
<evidence type="ECO:0000313" key="2">
    <source>
        <dbReference type="EMBL" id="MCG6559394.1"/>
    </source>
</evidence>
<evidence type="ECO:0000256" key="1">
    <source>
        <dbReference type="SAM" id="SignalP"/>
    </source>
</evidence>
<feature type="signal peptide" evidence="1">
    <location>
        <begin position="1"/>
        <end position="19"/>
    </location>
</feature>
<organism evidence="2 3">
    <name type="scientific">Ruegeria alba</name>
    <dbReference type="NCBI Taxonomy" id="2916756"/>
    <lineage>
        <taxon>Bacteria</taxon>
        <taxon>Pseudomonadati</taxon>
        <taxon>Pseudomonadota</taxon>
        <taxon>Alphaproteobacteria</taxon>
        <taxon>Rhodobacterales</taxon>
        <taxon>Roseobacteraceae</taxon>
        <taxon>Ruegeria</taxon>
    </lineage>
</organism>
<evidence type="ECO:0000313" key="3">
    <source>
        <dbReference type="Proteomes" id="UP001165279"/>
    </source>
</evidence>
<evidence type="ECO:0008006" key="4">
    <source>
        <dbReference type="Google" id="ProtNLM"/>
    </source>
</evidence>
<name>A0ABS9NYU0_9RHOB</name>
<feature type="chain" id="PRO_5046427378" description="Tetratricopeptide repeat-containing protein" evidence="1">
    <location>
        <begin position="20"/>
        <end position="746"/>
    </location>
</feature>
<keyword evidence="1" id="KW-0732">Signal</keyword>
<sequence>MARVLLALLFFLAALPVDATEVEVRSGEHGDFTRLVLRIPVRTEWNLKNAVRSSQLTVALPDLKFEYDTVFERVPRKRLEELRQSEIGAPLEMLFACDCEARAFVQSGTLLVIDIRDRPADSPRLRLPLVRDQVLDVRAEGAVSAPQDHAVEDRVAEIALTEDTELLIADARRHQAFLDIPVPLAGERAVENRLYSRILRGVDQEVLALRFRDEPGTERGSTEAQAALTETLTEGLGLPNLRVTTVVDRDLHAAREGHTSLPAVQQCIEDQQLAVGEWADNRPFSTQHADLRDGLFGEFDKVDARAALALARFYLHFGFGDEASVTLELLKPSYSEHKLLAALAAAVEGRQEPEGNPLAGLQGCDNAVAMWSVLSEKSASEATDTNAVLRSYGRLPLHLRAYLGPVLGEYLANAGFADAAHQLVRAAERINEGDQAAIAVVEAKIAGLNNKPDIREQKLKAVIEDASAPTHAPLALVDLIEKRWSEGGDITPQELLLAASYLHEFRRSEIGPRVQTAYVIALALSAQFDEAIGALAEPGQDRRSEIWQETVDRIVKRIMSHASDITFLRHVAMLDSDLFIAVKADTATLVAQRLIELGFFEDALRYADRPQDRKSRGARAEIIARATLGMGRPHRALLELESTSGAEAERLRAEAMSEAGALEQAAEALLRAGDLDAASRYIWLAGSDAPIAGGEETRFGGIHLMGQALLEERKPSAATPLAAARELVDDSTRIRDQIGILLDRLQ</sequence>
<dbReference type="RefSeq" id="WP_234139964.1">
    <property type="nucleotide sequence ID" value="NZ_JAKOEM010000013.1"/>
</dbReference>